<evidence type="ECO:0008006" key="4">
    <source>
        <dbReference type="Google" id="ProtNLM"/>
    </source>
</evidence>
<protein>
    <recommendedName>
        <fullName evidence="4">Capsule assembly Wzi family protein</fullName>
    </recommendedName>
</protein>
<keyword evidence="3" id="KW-1185">Reference proteome</keyword>
<dbReference type="Proteomes" id="UP001596161">
    <property type="component" value="Unassembled WGS sequence"/>
</dbReference>
<dbReference type="RefSeq" id="WP_378015494.1">
    <property type="nucleotide sequence ID" value="NZ_JBHSKT010000001.1"/>
</dbReference>
<feature type="signal peptide" evidence="1">
    <location>
        <begin position="1"/>
        <end position="21"/>
    </location>
</feature>
<evidence type="ECO:0000313" key="3">
    <source>
        <dbReference type="Proteomes" id="UP001596161"/>
    </source>
</evidence>
<reference evidence="3" key="1">
    <citation type="journal article" date="2019" name="Int. J. Syst. Evol. Microbiol.">
        <title>The Global Catalogue of Microorganisms (GCM) 10K type strain sequencing project: providing services to taxonomists for standard genome sequencing and annotation.</title>
        <authorList>
            <consortium name="The Broad Institute Genomics Platform"/>
            <consortium name="The Broad Institute Genome Sequencing Center for Infectious Disease"/>
            <person name="Wu L."/>
            <person name="Ma J."/>
        </authorList>
    </citation>
    <scope>NUCLEOTIDE SEQUENCE [LARGE SCALE GENOMIC DNA]</scope>
    <source>
        <strain evidence="3">KACC 12602</strain>
    </source>
</reference>
<feature type="chain" id="PRO_5046595965" description="Capsule assembly Wzi family protein" evidence="1">
    <location>
        <begin position="22"/>
        <end position="434"/>
    </location>
</feature>
<proteinExistence type="predicted"/>
<dbReference type="EMBL" id="JBHSKT010000001">
    <property type="protein sequence ID" value="MFC5269110.1"/>
    <property type="molecule type" value="Genomic_DNA"/>
</dbReference>
<keyword evidence="1" id="KW-0732">Signal</keyword>
<evidence type="ECO:0000313" key="2">
    <source>
        <dbReference type="EMBL" id="MFC5269110.1"/>
    </source>
</evidence>
<evidence type="ECO:0000256" key="1">
    <source>
        <dbReference type="SAM" id="SignalP"/>
    </source>
</evidence>
<gene>
    <name evidence="2" type="ORF">ACFPIB_00725</name>
</gene>
<name>A0ABW0E7C1_9BACT</name>
<accession>A0ABW0E7C1</accession>
<organism evidence="2 3">
    <name type="scientific">Adhaeribacter terreus</name>
    <dbReference type="NCBI Taxonomy" id="529703"/>
    <lineage>
        <taxon>Bacteria</taxon>
        <taxon>Pseudomonadati</taxon>
        <taxon>Bacteroidota</taxon>
        <taxon>Cytophagia</taxon>
        <taxon>Cytophagales</taxon>
        <taxon>Hymenobacteraceae</taxon>
        <taxon>Adhaeribacter</taxon>
    </lineage>
</organism>
<comment type="caution">
    <text evidence="2">The sequence shown here is derived from an EMBL/GenBank/DDBJ whole genome shotgun (WGS) entry which is preliminary data.</text>
</comment>
<sequence>MPFFRLFFGVLLIFLAQVSFAQLPNQAFYTKDDKVEVSVGPTQIPGMIVCGDFYSIYAYPKGYLELNIKTLGFFKDNEYFNKIADGYTLFGYQLNPSLQYYASEKIRIEAGALLLKDFGNNKYKLIQPTFTATFSTGNHTVLFGTLYGNLNFGYIEPLWDFERQLTKPVQNGIQYIYKGRKLDLQTWVDWQVMQYEFDTKQEEIAGGFISNINLLEKQNILTDVVADGVIISQRNQIKKISIPIQFTAKHKGGQIDINDRPLTTIFNGAIGIEASKSLSDETSGIFSEKYNQRKPFLKSLYTKNYFVAYNDHSFTHQLPFQSGSGIYLNAGADTRWANFMLSYWHGNGYISEFGGKLYQSASTTVHNPTYVEKKRDLLMLRVMKDWNAGDGLTFTGRLEPFYDFTTNSTEFSAGLYLNFNTDFYLTKLKRNSTN</sequence>